<dbReference type="Proteomes" id="UP000186601">
    <property type="component" value="Unassembled WGS sequence"/>
</dbReference>
<feature type="signal peptide" evidence="1">
    <location>
        <begin position="1"/>
        <end position="21"/>
    </location>
</feature>
<dbReference type="AlphaFoldDB" id="A0A2R6NNX8"/>
<feature type="chain" id="PRO_5015319692" evidence="1">
    <location>
        <begin position="22"/>
        <end position="59"/>
    </location>
</feature>
<reference evidence="2 3" key="1">
    <citation type="submission" date="2018-02" db="EMBL/GenBank/DDBJ databases">
        <title>Genome sequence of the basidiomycete white-rot fungus Phlebia centrifuga.</title>
        <authorList>
            <person name="Granchi Z."/>
            <person name="Peng M."/>
            <person name="de Vries R.P."/>
            <person name="Hilden K."/>
            <person name="Makela M.R."/>
            <person name="Grigoriev I."/>
            <person name="Riley R."/>
        </authorList>
    </citation>
    <scope>NUCLEOTIDE SEQUENCE [LARGE SCALE GENOMIC DNA]</scope>
    <source>
        <strain evidence="2 3">FBCC195</strain>
    </source>
</reference>
<organism evidence="2 3">
    <name type="scientific">Hermanssonia centrifuga</name>
    <dbReference type="NCBI Taxonomy" id="98765"/>
    <lineage>
        <taxon>Eukaryota</taxon>
        <taxon>Fungi</taxon>
        <taxon>Dikarya</taxon>
        <taxon>Basidiomycota</taxon>
        <taxon>Agaricomycotina</taxon>
        <taxon>Agaricomycetes</taxon>
        <taxon>Polyporales</taxon>
        <taxon>Meruliaceae</taxon>
        <taxon>Hermanssonia</taxon>
    </lineage>
</organism>
<comment type="caution">
    <text evidence="2">The sequence shown here is derived from an EMBL/GenBank/DDBJ whole genome shotgun (WGS) entry which is preliminary data.</text>
</comment>
<accession>A0A2R6NNX8</accession>
<dbReference type="EMBL" id="MLYV02001019">
    <property type="protein sequence ID" value="PSR74136.1"/>
    <property type="molecule type" value="Genomic_DNA"/>
</dbReference>
<evidence type="ECO:0000313" key="2">
    <source>
        <dbReference type="EMBL" id="PSR74136.1"/>
    </source>
</evidence>
<evidence type="ECO:0000256" key="1">
    <source>
        <dbReference type="SAM" id="SignalP"/>
    </source>
</evidence>
<evidence type="ECO:0000313" key="3">
    <source>
        <dbReference type="Proteomes" id="UP000186601"/>
    </source>
</evidence>
<name>A0A2R6NNX8_9APHY</name>
<keyword evidence="1" id="KW-0732">Signal</keyword>
<sequence>MSLRRKALPIFLIPLFHVAAGIETKPPGSNETPVSAPVGGNSNVGVVFVKGCRRGAGGK</sequence>
<keyword evidence="3" id="KW-1185">Reference proteome</keyword>
<proteinExistence type="predicted"/>
<gene>
    <name evidence="2" type="ORF">PHLCEN_2v10092</name>
</gene>
<protein>
    <submittedName>
        <fullName evidence="2">Uncharacterized protein</fullName>
    </submittedName>
</protein>